<sequence length="309" mass="34748">MPEPLLALPRHRLDLRLFLRLSRERDLNGRYASLPRRRSARHRRRLPRRFHSVGAAHGRVVRARVKRRAVVARVAHRARGARVRADRRAPRVFPAHERLVQPALERDGVQLHGADGGDPDRRHALGHAQRRHEHDVALSMPRARAGRPARAGKRGRAANGRAPVVVSARRGAHAAPRASAVVVVNRRRMTAQRAHVDLHVREERQLAQHVVQVRGALDVEDADVRIAARDAPQMSPHAFALQPLCDLLFFRLQGRRLHRVDVDGQVDGHFHMKQHGLLLATNGTVAAITLARARARLRSPARRRARASA</sequence>
<accession>Q3JJV7</accession>
<feature type="region of interest" description="Disordered" evidence="1">
    <location>
        <begin position="113"/>
        <end position="162"/>
    </location>
</feature>
<evidence type="ECO:0000313" key="2">
    <source>
        <dbReference type="EMBL" id="ABA52538.1"/>
    </source>
</evidence>
<evidence type="ECO:0000313" key="3">
    <source>
        <dbReference type="Proteomes" id="UP000002700"/>
    </source>
</evidence>
<dbReference type="AlphaFoldDB" id="Q3JJV7"/>
<dbReference type="Proteomes" id="UP000002700">
    <property type="component" value="Chromosome II"/>
</dbReference>
<dbReference type="EMBL" id="CP000125">
    <property type="protein sequence ID" value="ABA52538.1"/>
    <property type="molecule type" value="Genomic_DNA"/>
</dbReference>
<reference evidence="2 3" key="1">
    <citation type="submission" date="2005-09" db="EMBL/GenBank/DDBJ databases">
        <authorList>
            <person name="Woods D.E."/>
            <person name="Nierman W.C."/>
        </authorList>
    </citation>
    <scope>NUCLEOTIDE SEQUENCE [LARGE SCALE GENOMIC DNA]</scope>
    <source>
        <strain evidence="2 3">1710b</strain>
    </source>
</reference>
<dbReference type="KEGG" id="bpm:BURPS1710b_A0989"/>
<proteinExistence type="predicted"/>
<evidence type="ECO:0000256" key="1">
    <source>
        <dbReference type="SAM" id="MobiDB-lite"/>
    </source>
</evidence>
<organism evidence="2 3">
    <name type="scientific">Burkholderia pseudomallei (strain 1710b)</name>
    <dbReference type="NCBI Taxonomy" id="320372"/>
    <lineage>
        <taxon>Bacteria</taxon>
        <taxon>Pseudomonadati</taxon>
        <taxon>Pseudomonadota</taxon>
        <taxon>Betaproteobacteria</taxon>
        <taxon>Burkholderiales</taxon>
        <taxon>Burkholderiaceae</taxon>
        <taxon>Burkholderia</taxon>
        <taxon>pseudomallei group</taxon>
    </lineage>
</organism>
<protein>
    <submittedName>
        <fullName evidence="2">Uncharacterized protein</fullName>
    </submittedName>
</protein>
<name>Q3JJV7_BURP1</name>
<dbReference type="HOGENOM" id="CLU_899179_0_0_4"/>
<gene>
    <name evidence="2" type="ordered locus">BURPS1710b_A0989</name>
</gene>
<dbReference type="EnsemblBacteria" id="ABA52538">
    <property type="protein sequence ID" value="ABA52538"/>
    <property type="gene ID" value="BURPS1710b_A0989"/>
</dbReference>
<feature type="compositionally biased region" description="Basic residues" evidence="1">
    <location>
        <begin position="144"/>
        <end position="156"/>
    </location>
</feature>